<keyword evidence="1 4" id="KW-0808">Transferase</keyword>
<sequence>MNHINNDEWAIIIPARYESSRFPGKPLALIHNKPMIIRVWERCLESFASINVYVATDDKRIADCCEEYGVNFIMTSSDCLTGTDRVYQAAKKLKLKYIINVQGDEPMVRASDIELVLVELLKQEFSVINAMAVINSEEEFNSVSVPKVVSTPTNLLMYMSRAAIPSNKKQVLVSAYKQVCIYGFHINALDDFSKVKSKTKLESIEDIEILRFLEIGYKVKMVEVDGGTIAVDYPEDLARVESIIK</sequence>
<organism evidence="4 5">
    <name type="scientific">Methylophaga nitratireducenticrescens</name>
    <dbReference type="NCBI Taxonomy" id="754476"/>
    <lineage>
        <taxon>Bacteria</taxon>
        <taxon>Pseudomonadati</taxon>
        <taxon>Pseudomonadota</taxon>
        <taxon>Gammaproteobacteria</taxon>
        <taxon>Thiotrichales</taxon>
        <taxon>Piscirickettsiaceae</taxon>
        <taxon>Methylophaga</taxon>
    </lineage>
</organism>
<dbReference type="KEGG" id="mej:Q7A_1102"/>
<gene>
    <name evidence="4" type="ordered locus">Q7A_1102</name>
</gene>
<dbReference type="NCBIfam" id="NF003952">
    <property type="entry name" value="PRK05450.1-5"/>
    <property type="match status" value="1"/>
</dbReference>
<dbReference type="AlphaFoldDB" id="I1XHS3"/>
<reference evidence="4 5" key="1">
    <citation type="journal article" date="2012" name="J. Bacteriol.">
        <title>Complete genome sequences of Methylophaga sp. strain JAM1 and Methylophaga sp. strain JAM7.</title>
        <authorList>
            <person name="Villeneuve C."/>
            <person name="Martineau C."/>
            <person name="Mauffrey F."/>
            <person name="Villemur R."/>
        </authorList>
    </citation>
    <scope>NUCLEOTIDE SEQUENCE [LARGE SCALE GENOMIC DNA]</scope>
    <source>
        <strain evidence="4 5">JAM1</strain>
    </source>
</reference>
<dbReference type="PATRIC" id="fig|754476.3.peg.1086"/>
<name>I1XHS3_METNJ</name>
<dbReference type="Pfam" id="PF02348">
    <property type="entry name" value="CTP_transf_3"/>
    <property type="match status" value="1"/>
</dbReference>
<dbReference type="GO" id="GO:0005829">
    <property type="term" value="C:cytosol"/>
    <property type="evidence" value="ECO:0007669"/>
    <property type="project" value="TreeGrafter"/>
</dbReference>
<protein>
    <submittedName>
        <fullName evidence="4">3-deoxy-manno-octulosonate cytidylyltransferase</fullName>
        <ecNumber evidence="4">2.7.7.38</ecNumber>
    </submittedName>
</protein>
<keyword evidence="2 4" id="KW-0548">Nucleotidyltransferase</keyword>
<dbReference type="NCBIfam" id="NF009905">
    <property type="entry name" value="PRK13368.1"/>
    <property type="match status" value="1"/>
</dbReference>
<dbReference type="PANTHER" id="PTHR42866">
    <property type="entry name" value="3-DEOXY-MANNO-OCTULOSONATE CYTIDYLYLTRANSFERASE"/>
    <property type="match status" value="1"/>
</dbReference>
<dbReference type="Proteomes" id="UP000009144">
    <property type="component" value="Chromosome"/>
</dbReference>
<dbReference type="GO" id="GO:0009103">
    <property type="term" value="P:lipopolysaccharide biosynthetic process"/>
    <property type="evidence" value="ECO:0007669"/>
    <property type="project" value="UniProtKB-KW"/>
</dbReference>
<evidence type="ECO:0000256" key="2">
    <source>
        <dbReference type="ARBA" id="ARBA00022695"/>
    </source>
</evidence>
<dbReference type="OrthoDB" id="9815559at2"/>
<evidence type="ECO:0000256" key="1">
    <source>
        <dbReference type="ARBA" id="ARBA00022679"/>
    </source>
</evidence>
<dbReference type="RefSeq" id="WP_014706317.1">
    <property type="nucleotide sequence ID" value="NC_017857.3"/>
</dbReference>
<dbReference type="InterPro" id="IPR029044">
    <property type="entry name" value="Nucleotide-diphossugar_trans"/>
</dbReference>
<dbReference type="PANTHER" id="PTHR42866:SF2">
    <property type="entry name" value="3-DEOXY-MANNO-OCTULOSONATE CYTIDYLYLTRANSFERASE, MITOCHONDRIAL"/>
    <property type="match status" value="1"/>
</dbReference>
<dbReference type="GO" id="GO:0008690">
    <property type="term" value="F:3-deoxy-manno-octulosonate cytidylyltransferase activity"/>
    <property type="evidence" value="ECO:0007669"/>
    <property type="project" value="UniProtKB-EC"/>
</dbReference>
<dbReference type="EMBL" id="CP003390">
    <property type="protein sequence ID" value="AFI83942.1"/>
    <property type="molecule type" value="Genomic_DNA"/>
</dbReference>
<dbReference type="EC" id="2.7.7.38" evidence="4"/>
<keyword evidence="5" id="KW-1185">Reference proteome</keyword>
<proteinExistence type="predicted"/>
<keyword evidence="3" id="KW-0448">Lipopolysaccharide biosynthesis</keyword>
<dbReference type="STRING" id="754476.Q7A_1102"/>
<dbReference type="CDD" id="cd02517">
    <property type="entry name" value="CMP-KDO-Synthetase"/>
    <property type="match status" value="1"/>
</dbReference>
<evidence type="ECO:0000313" key="5">
    <source>
        <dbReference type="Proteomes" id="UP000009144"/>
    </source>
</evidence>
<accession>I1XHS3</accession>
<evidence type="ECO:0000256" key="3">
    <source>
        <dbReference type="ARBA" id="ARBA00022985"/>
    </source>
</evidence>
<evidence type="ECO:0000313" key="4">
    <source>
        <dbReference type="EMBL" id="AFI83942.1"/>
    </source>
</evidence>
<dbReference type="HOGENOM" id="CLU_065038_0_1_6"/>
<dbReference type="InterPro" id="IPR003329">
    <property type="entry name" value="Cytidylyl_trans"/>
</dbReference>
<reference evidence="4 5" key="2">
    <citation type="journal article" date="2013" name="Int. J. Syst. Evol. Microbiol.">
        <title>Methylophaga nitratireducenticrescens sp. nov. and Methylophaga frappieri sp. nov., isolated from the biofilm of the methanol-fed denitrification system treating the seawater at the Montreal Biodome.</title>
        <authorList>
            <person name="Villeneuve C."/>
            <person name="Martineau C."/>
            <person name="Mauffrey F."/>
            <person name="Villemur R."/>
        </authorList>
    </citation>
    <scope>NUCLEOTIDE SEQUENCE [LARGE SCALE GENOMIC DNA]</scope>
    <source>
        <strain evidence="4 5">JAM1</strain>
    </source>
</reference>
<dbReference type="InterPro" id="IPR004528">
    <property type="entry name" value="KdsB"/>
</dbReference>
<dbReference type="eggNOG" id="COG1212">
    <property type="taxonomic scope" value="Bacteria"/>
</dbReference>
<dbReference type="Gene3D" id="3.90.550.10">
    <property type="entry name" value="Spore Coat Polysaccharide Biosynthesis Protein SpsA, Chain A"/>
    <property type="match status" value="1"/>
</dbReference>
<dbReference type="SUPFAM" id="SSF53448">
    <property type="entry name" value="Nucleotide-diphospho-sugar transferases"/>
    <property type="match status" value="1"/>
</dbReference>